<proteinExistence type="predicted"/>
<organism evidence="1 2">
    <name type="scientific">Oenococcus sicerae</name>
    <dbReference type="NCBI Taxonomy" id="2203724"/>
    <lineage>
        <taxon>Bacteria</taxon>
        <taxon>Bacillati</taxon>
        <taxon>Bacillota</taxon>
        <taxon>Bacilli</taxon>
        <taxon>Lactobacillales</taxon>
        <taxon>Lactobacillaceae</taxon>
        <taxon>Oenococcus</taxon>
    </lineage>
</organism>
<name>A0ABX5QNK5_9LACO</name>
<evidence type="ECO:0000313" key="1">
    <source>
        <dbReference type="EMBL" id="QAS70395.1"/>
    </source>
</evidence>
<dbReference type="EMBL" id="CP029684">
    <property type="protein sequence ID" value="QAS70395.1"/>
    <property type="molecule type" value="Genomic_DNA"/>
</dbReference>
<evidence type="ECO:0000313" key="2">
    <source>
        <dbReference type="Proteomes" id="UP000286907"/>
    </source>
</evidence>
<dbReference type="RefSeq" id="WP_128686862.1">
    <property type="nucleotide sequence ID" value="NZ_CP029684.2"/>
</dbReference>
<dbReference type="Proteomes" id="UP000286907">
    <property type="component" value="Chromosome"/>
</dbReference>
<protein>
    <submittedName>
        <fullName evidence="1">Uncharacterized protein</fullName>
    </submittedName>
</protein>
<sequence>MTKDSAQSQLFLNDFQRKLAHDSQQLDVFSRSLSDFLNAQTTVETVDAMSVLLKNQLESYERTTPLFHFSESFWLSQMLVKLFNLKGSTFFSTLNSENELLGSLRADALPNFEFYFVKAQIPAGGFYLRETSLQNNLFYLDIFNRRFFIDASDFVQLIASQVGRRLTDQQIANLSSAFNQLAEILSEDQFALDLNLIQPENDAVLEIDKVDLPAIVTDKLFILAQAHHTDIVALDNGFEISFNEDLKLYLTQRLDPIGHSQWSFKVVDLYDQWSLMAVLAKYDWFLNWYLDDLAKLQIAYRREFFAG</sequence>
<reference evidence="1 2" key="1">
    <citation type="journal article" date="2019" name="Syst. Appl. Microbiol.">
        <title>Oenococcus sicerae sp. nov., isolated from French cider.</title>
        <authorList>
            <person name="Cousin F.J."/>
            <person name="Le Guellec R."/>
            <person name="Chagnot C."/>
            <person name="Goux D."/>
            <person name="Dalmasso M."/>
            <person name="Laplace J.M."/>
            <person name="Cretenet M."/>
        </authorList>
    </citation>
    <scope>NUCLEOTIDE SEQUENCE [LARGE SCALE GENOMIC DNA]</scope>
    <source>
        <strain evidence="1 2">UCMA 15228</strain>
    </source>
</reference>
<accession>A0ABX5QNK5</accession>
<gene>
    <name evidence="1" type="ORF">DLJ48_07605</name>
</gene>
<keyword evidence="2" id="KW-1185">Reference proteome</keyword>